<name>A0A0F9YRD8_9MICR</name>
<organism evidence="3 4">
    <name type="scientific">Vairimorpha ceranae</name>
    <dbReference type="NCBI Taxonomy" id="40302"/>
    <lineage>
        <taxon>Eukaryota</taxon>
        <taxon>Fungi</taxon>
        <taxon>Fungi incertae sedis</taxon>
        <taxon>Microsporidia</taxon>
        <taxon>Nosematidae</taxon>
        <taxon>Vairimorpha</taxon>
    </lineage>
</organism>
<keyword evidence="2" id="KW-0732">Signal</keyword>
<keyword evidence="1" id="KW-1133">Transmembrane helix</keyword>
<accession>A0A0F9YRD8</accession>
<feature type="chain" id="PRO_5002530295" evidence="2">
    <location>
        <begin position="21"/>
        <end position="121"/>
    </location>
</feature>
<feature type="signal peptide" evidence="2">
    <location>
        <begin position="1"/>
        <end position="20"/>
    </location>
</feature>
<dbReference type="EMBL" id="JPQZ01000030">
    <property type="protein sequence ID" value="KKO75142.1"/>
    <property type="molecule type" value="Genomic_DNA"/>
</dbReference>
<keyword evidence="4" id="KW-1185">Reference proteome</keyword>
<keyword evidence="1" id="KW-0472">Membrane</keyword>
<sequence length="121" mass="14112">MNVKFYLIVFFLLYLQKCTMKTKENLNTETQNTSSTLQIQSDIYERKLRIFCKVESRIVYLVSFALISIVASFLLGFSIYKKVFLCAYLASVVLIVDGILLAIYYFLLKYWGSKVIKSSWV</sequence>
<dbReference type="Proteomes" id="UP000034350">
    <property type="component" value="Unassembled WGS sequence"/>
</dbReference>
<evidence type="ECO:0000256" key="2">
    <source>
        <dbReference type="SAM" id="SignalP"/>
    </source>
</evidence>
<proteinExistence type="predicted"/>
<evidence type="ECO:0000256" key="1">
    <source>
        <dbReference type="SAM" id="Phobius"/>
    </source>
</evidence>
<dbReference type="RefSeq" id="XP_024330884.1">
    <property type="nucleotide sequence ID" value="XM_024475022.1"/>
</dbReference>
<evidence type="ECO:0000313" key="4">
    <source>
        <dbReference type="Proteomes" id="UP000034350"/>
    </source>
</evidence>
<dbReference type="VEuPathDB" id="MicrosporidiaDB:AAJ76_300007668"/>
<dbReference type="AlphaFoldDB" id="A0A0F9YRD8"/>
<comment type="caution">
    <text evidence="3">The sequence shown here is derived from an EMBL/GenBank/DDBJ whole genome shotgun (WGS) entry which is preliminary data.</text>
</comment>
<evidence type="ECO:0000313" key="3">
    <source>
        <dbReference type="EMBL" id="KKO75142.1"/>
    </source>
</evidence>
<dbReference type="VEuPathDB" id="MicrosporidiaDB:G9O61_00g016430"/>
<protein>
    <submittedName>
        <fullName evidence="3">Uncharacterized protein</fullName>
    </submittedName>
</protein>
<dbReference type="GeneID" id="36319953"/>
<reference evidence="3 4" key="1">
    <citation type="journal article" date="2015" name="Environ. Microbiol.">
        <title>Genome analyses suggest the presence of polyploidy and recent human-driven expansions in eight global populations of the honeybee pathogen Nosema ceranae.</title>
        <authorList>
            <person name="Pelin A."/>
            <person name="Selman M."/>
            <person name="Aris-Brosou S."/>
            <person name="Farinelli L."/>
            <person name="Corradi N."/>
        </authorList>
    </citation>
    <scope>NUCLEOTIDE SEQUENCE [LARGE SCALE GENOMIC DNA]</scope>
    <source>
        <strain evidence="3 4">PA08 1199</strain>
    </source>
</reference>
<keyword evidence="1" id="KW-0812">Transmembrane</keyword>
<gene>
    <name evidence="3" type="ORF">AAJ76_300007668</name>
</gene>
<feature type="transmembrane region" description="Helical" evidence="1">
    <location>
        <begin position="58"/>
        <end position="80"/>
    </location>
</feature>
<feature type="transmembrane region" description="Helical" evidence="1">
    <location>
        <begin position="87"/>
        <end position="107"/>
    </location>
</feature>